<gene>
    <name evidence="1" type="ORF">OKW52_09855</name>
</gene>
<evidence type="ECO:0000313" key="1">
    <source>
        <dbReference type="EMBL" id="MCW1932550.1"/>
    </source>
</evidence>
<dbReference type="RefSeq" id="WP_264505540.1">
    <property type="nucleotide sequence ID" value="NZ_JAPDFL010000001.1"/>
</dbReference>
<comment type="caution">
    <text evidence="1">The sequence shown here is derived from an EMBL/GenBank/DDBJ whole genome shotgun (WGS) entry which is preliminary data.</text>
</comment>
<sequence>MSTDRSDDPFDDTALDALFAQARAAPPAALSEGFAARLVAASLDAQGALVPPKPGWLARLRSALAEFGGAPSLAGVGAAGLAGVWIGFAAPGSTGDLISTVLQSAASVSPTATEWDGTETYVLATSASDLLALIDGDIE</sequence>
<dbReference type="EMBL" id="JAPDFL010000001">
    <property type="protein sequence ID" value="MCW1932550.1"/>
    <property type="molecule type" value="Genomic_DNA"/>
</dbReference>
<accession>A0ABT3GYK9</accession>
<proteinExistence type="predicted"/>
<reference evidence="1 2" key="1">
    <citation type="submission" date="2022-10" db="EMBL/GenBank/DDBJ databases">
        <title>Pararhodobacter sp. nov., isolated from marine algae.</title>
        <authorList>
            <person name="Choi B.J."/>
            <person name="Kim J.M."/>
            <person name="Lee J.K."/>
            <person name="Choi D.G."/>
            <person name="Jeon C.O."/>
        </authorList>
    </citation>
    <scope>NUCLEOTIDE SEQUENCE [LARGE SCALE GENOMIC DNA]</scope>
    <source>
        <strain evidence="1 2">ZQ420</strain>
    </source>
</reference>
<evidence type="ECO:0000313" key="2">
    <source>
        <dbReference type="Proteomes" id="UP001208938"/>
    </source>
</evidence>
<organism evidence="1 2">
    <name type="scientific">Pararhodobacter zhoushanensis</name>
    <dbReference type="NCBI Taxonomy" id="2479545"/>
    <lineage>
        <taxon>Bacteria</taxon>
        <taxon>Pseudomonadati</taxon>
        <taxon>Pseudomonadota</taxon>
        <taxon>Alphaproteobacteria</taxon>
        <taxon>Rhodobacterales</taxon>
        <taxon>Paracoccaceae</taxon>
        <taxon>Pararhodobacter</taxon>
    </lineage>
</organism>
<name>A0ABT3GYK9_9RHOB</name>
<keyword evidence="2" id="KW-1185">Reference proteome</keyword>
<dbReference type="Proteomes" id="UP001208938">
    <property type="component" value="Unassembled WGS sequence"/>
</dbReference>
<protein>
    <submittedName>
        <fullName evidence="1">Uncharacterized protein</fullName>
    </submittedName>
</protein>